<dbReference type="PANTHER" id="PTHR22953">
    <property type="entry name" value="ACID PHOSPHATASE RELATED"/>
    <property type="match status" value="1"/>
</dbReference>
<keyword evidence="3" id="KW-0812">Transmembrane</keyword>
<feature type="region of interest" description="Disordered" evidence="2">
    <location>
        <begin position="343"/>
        <end position="386"/>
    </location>
</feature>
<evidence type="ECO:0000256" key="1">
    <source>
        <dbReference type="ARBA" id="ARBA00022729"/>
    </source>
</evidence>
<dbReference type="SUPFAM" id="SSF56300">
    <property type="entry name" value="Metallo-dependent phosphatases"/>
    <property type="match status" value="1"/>
</dbReference>
<feature type="transmembrane region" description="Helical" evidence="3">
    <location>
        <begin position="402"/>
        <end position="422"/>
    </location>
</feature>
<dbReference type="InterPro" id="IPR004843">
    <property type="entry name" value="Calcineurin-like_PHP"/>
</dbReference>
<dbReference type="AlphaFoldDB" id="A0A831Z275"/>
<dbReference type="Gene3D" id="3.60.21.10">
    <property type="match status" value="1"/>
</dbReference>
<evidence type="ECO:0000313" key="5">
    <source>
        <dbReference type="EMBL" id="HEX61679.1"/>
    </source>
</evidence>
<dbReference type="GO" id="GO:0003993">
    <property type="term" value="F:acid phosphatase activity"/>
    <property type="evidence" value="ECO:0007669"/>
    <property type="project" value="InterPro"/>
</dbReference>
<keyword evidence="1" id="KW-0732">Signal</keyword>
<accession>A0A831Z275</accession>
<evidence type="ECO:0000256" key="3">
    <source>
        <dbReference type="SAM" id="Phobius"/>
    </source>
</evidence>
<feature type="compositionally biased region" description="Pro residues" evidence="2">
    <location>
        <begin position="344"/>
        <end position="357"/>
    </location>
</feature>
<gene>
    <name evidence="5" type="ORF">ENR01_00775</name>
</gene>
<protein>
    <recommendedName>
        <fullName evidence="4">Calcineurin-like phosphoesterase domain-containing protein</fullName>
    </recommendedName>
</protein>
<sequence length="428" mass="45907">MKPRIIPTLLTLVISVAVVAVLLGEDSFQDNKVVVSGLVATDANLKVAFIGDSGYGANFEAVLNLVKNEGAQIVLHQGDFDYSDDPDGFEAKINNILGSGFPYFVAVGNHDAASWNEGCGDSDGCYAPIFRNRANAQGITTDDPDLNDQKYSITYRGLKIVFAGENGNNSEFAGFVANQLLGDSHIWKICSWHKNQAAMQVGGKTDEMGWDIYDNCRAYGAIIATGHEHSYSRTKTLTSMATQTVDSTCANPQSLCVEAGRTFAFVSGLGGHSIRPQLRCLPTSYPYGCNGEWASIYTSNQGAAYGALFITFYVDGDPYKARGYFKNISGTVVDSFDIKYGPNPASPPAPTPAPVPSPNKETVPSPEPGAEETSVSPSPPDSEVTPAVSASLGAEIFAKEKIPAYLTLLVLLVTMVVIGWLWRIGRLR</sequence>
<feature type="domain" description="Calcineurin-like phosphoesterase" evidence="4">
    <location>
        <begin position="45"/>
        <end position="231"/>
    </location>
</feature>
<dbReference type="InterPro" id="IPR039331">
    <property type="entry name" value="PAPs-like"/>
</dbReference>
<dbReference type="Pfam" id="PF00149">
    <property type="entry name" value="Metallophos"/>
    <property type="match status" value="1"/>
</dbReference>
<proteinExistence type="predicted"/>
<comment type="caution">
    <text evidence="5">The sequence shown here is derived from an EMBL/GenBank/DDBJ whole genome shotgun (WGS) entry which is preliminary data.</text>
</comment>
<name>A0A831Z275_UNCKA</name>
<organism evidence="5">
    <name type="scientific">candidate division WWE3 bacterium</name>
    <dbReference type="NCBI Taxonomy" id="2053526"/>
    <lineage>
        <taxon>Bacteria</taxon>
        <taxon>Katanobacteria</taxon>
    </lineage>
</organism>
<reference evidence="5" key="1">
    <citation type="journal article" date="2020" name="mSystems">
        <title>Genome- and Community-Level Interaction Insights into Carbon Utilization and Element Cycling Functions of Hydrothermarchaeota in Hydrothermal Sediment.</title>
        <authorList>
            <person name="Zhou Z."/>
            <person name="Liu Y."/>
            <person name="Xu W."/>
            <person name="Pan J."/>
            <person name="Luo Z.H."/>
            <person name="Li M."/>
        </authorList>
    </citation>
    <scope>NUCLEOTIDE SEQUENCE [LARGE SCALE GENOMIC DNA]</scope>
    <source>
        <strain evidence="5">SpSt-361</strain>
    </source>
</reference>
<keyword evidence="3" id="KW-0472">Membrane</keyword>
<dbReference type="EMBL" id="DSPJ01000021">
    <property type="protein sequence ID" value="HEX61679.1"/>
    <property type="molecule type" value="Genomic_DNA"/>
</dbReference>
<evidence type="ECO:0000256" key="2">
    <source>
        <dbReference type="SAM" id="MobiDB-lite"/>
    </source>
</evidence>
<dbReference type="PANTHER" id="PTHR22953:SF153">
    <property type="entry name" value="PURPLE ACID PHOSPHATASE"/>
    <property type="match status" value="1"/>
</dbReference>
<evidence type="ECO:0000259" key="4">
    <source>
        <dbReference type="Pfam" id="PF00149"/>
    </source>
</evidence>
<keyword evidence="3" id="KW-1133">Transmembrane helix</keyword>
<dbReference type="InterPro" id="IPR029052">
    <property type="entry name" value="Metallo-depent_PP-like"/>
</dbReference>